<protein>
    <submittedName>
        <fullName evidence="2">Uncharacterized protein</fullName>
    </submittedName>
</protein>
<evidence type="ECO:0000313" key="3">
    <source>
        <dbReference type="Proteomes" id="UP001153148"/>
    </source>
</evidence>
<feature type="non-terminal residue" evidence="2">
    <location>
        <position position="1"/>
    </location>
</feature>
<organism evidence="2 3">
    <name type="scientific">Timema podura</name>
    <name type="common">Walking stick</name>
    <dbReference type="NCBI Taxonomy" id="61482"/>
    <lineage>
        <taxon>Eukaryota</taxon>
        <taxon>Metazoa</taxon>
        <taxon>Ecdysozoa</taxon>
        <taxon>Arthropoda</taxon>
        <taxon>Hexapoda</taxon>
        <taxon>Insecta</taxon>
        <taxon>Pterygota</taxon>
        <taxon>Neoptera</taxon>
        <taxon>Polyneoptera</taxon>
        <taxon>Phasmatodea</taxon>
        <taxon>Timematodea</taxon>
        <taxon>Timematoidea</taxon>
        <taxon>Timematidae</taxon>
        <taxon>Timema</taxon>
    </lineage>
</organism>
<sequence length="184" mass="20415">ENDWGPIMPITTKRLSDASFDHSTTPLANYYNIIDGSPNSLHSAHSSPGMPMFHSKYNCYSSPMASLVLTDSSQLTADGFEKLPDQIIKEAAHLINKHVKDKEKASKRSRPIDNTTKVTKDNPKPWSEMKKAVKKLSYLKPVDDDSNLSDASTCIYTSLKYIVDSEDSLALSDKTSLNSFDSPL</sequence>
<reference evidence="2" key="1">
    <citation type="submission" date="2021-03" db="EMBL/GenBank/DDBJ databases">
        <authorList>
            <person name="Tran Van P."/>
        </authorList>
    </citation>
    <scope>NUCLEOTIDE SEQUENCE</scope>
</reference>
<evidence type="ECO:0000256" key="1">
    <source>
        <dbReference type="SAM" id="MobiDB-lite"/>
    </source>
</evidence>
<proteinExistence type="predicted"/>
<dbReference type="Proteomes" id="UP001153148">
    <property type="component" value="Unassembled WGS sequence"/>
</dbReference>
<keyword evidence="3" id="KW-1185">Reference proteome</keyword>
<comment type="caution">
    <text evidence="2">The sequence shown here is derived from an EMBL/GenBank/DDBJ whole genome shotgun (WGS) entry which is preliminary data.</text>
</comment>
<feature type="region of interest" description="Disordered" evidence="1">
    <location>
        <begin position="99"/>
        <end position="125"/>
    </location>
</feature>
<gene>
    <name evidence="2" type="ORF">TPAB3V08_LOCUS7303</name>
</gene>
<evidence type="ECO:0000313" key="2">
    <source>
        <dbReference type="EMBL" id="CAG2060346.1"/>
    </source>
</evidence>
<accession>A0ABN7P4H7</accession>
<dbReference type="EMBL" id="CAJPIN010012136">
    <property type="protein sequence ID" value="CAG2060346.1"/>
    <property type="molecule type" value="Genomic_DNA"/>
</dbReference>
<name>A0ABN7P4H7_TIMPD</name>